<reference evidence="1 2" key="1">
    <citation type="journal article" date="2014" name="Environ. Microbiol.">
        <title>The nitrate-ammonifying and nosZ-carrying bacterium Bacillus vireti is a potent source and sink for nitric and nitrous oxide under high nitrate conditions.</title>
        <authorList>
            <person name="Mania D."/>
            <person name="Heylen K."/>
            <person name="van Spanning R.J."/>
            <person name="Frostegard A."/>
        </authorList>
    </citation>
    <scope>NUCLEOTIDE SEQUENCE [LARGE SCALE GENOMIC DNA]</scope>
    <source>
        <strain evidence="1 2">LMG 21834</strain>
    </source>
</reference>
<keyword evidence="2" id="KW-1185">Reference proteome</keyword>
<comment type="caution">
    <text evidence="1">The sequence shown here is derived from an EMBL/GenBank/DDBJ whole genome shotgun (WGS) entry which is preliminary data.</text>
</comment>
<dbReference type="EMBL" id="ALAN01000122">
    <property type="protein sequence ID" value="ETI66717.1"/>
    <property type="molecule type" value="Genomic_DNA"/>
</dbReference>
<evidence type="ECO:0008006" key="3">
    <source>
        <dbReference type="Google" id="ProtNLM"/>
    </source>
</evidence>
<sequence length="259" mass="28980">MKKELLLVIVLFFLISLTAITGVYAIGENRKVITISEEKTDISGDGIDEVILLKGVPYQEDDSFLKEIYIEVAGSNGKLYTFPLESGSKASLQLVDLNNDGMKEIFSTVQTGGSGGIVMNSITSLKNFIHTELPLPEPLEMNTKFLDGYKAEIKLVHTGKSYLFNLRDRMDYYKKLGFYFKGKLNEPAELTVNPYSDLKPVQLDNGKIGLKGIQRVTGVANADTIAIVETTWNYDRGHWNLIRTDVKKVKTHAKKVKTH</sequence>
<dbReference type="RefSeq" id="WP_024030391.1">
    <property type="nucleotide sequence ID" value="NZ_ALAN01000122.1"/>
</dbReference>
<accession>A0AB94II52</accession>
<organism evidence="1 2">
    <name type="scientific">Neobacillus vireti LMG 21834</name>
    <dbReference type="NCBI Taxonomy" id="1131730"/>
    <lineage>
        <taxon>Bacteria</taxon>
        <taxon>Bacillati</taxon>
        <taxon>Bacillota</taxon>
        <taxon>Bacilli</taxon>
        <taxon>Bacillales</taxon>
        <taxon>Bacillaceae</taxon>
        <taxon>Neobacillus</taxon>
    </lineage>
</organism>
<protein>
    <recommendedName>
        <fullName evidence="3">FG-GAP repeat-containing protein</fullName>
    </recommendedName>
</protein>
<name>A0AB94II52_9BACI</name>
<dbReference type="Proteomes" id="UP000018877">
    <property type="component" value="Unassembled WGS sequence"/>
</dbReference>
<gene>
    <name evidence="1" type="ORF">BAVI_21123</name>
</gene>
<evidence type="ECO:0000313" key="1">
    <source>
        <dbReference type="EMBL" id="ETI66717.1"/>
    </source>
</evidence>
<proteinExistence type="predicted"/>
<evidence type="ECO:0000313" key="2">
    <source>
        <dbReference type="Proteomes" id="UP000018877"/>
    </source>
</evidence>
<dbReference type="AlphaFoldDB" id="A0AB94II52"/>